<feature type="transmembrane region" description="Helical" evidence="1">
    <location>
        <begin position="29"/>
        <end position="53"/>
    </location>
</feature>
<sequence length="226" mass="26083">MNIFNVCIYLIGMFISFLVFAITNTPLDYIGLLSQGAILATFGSGLITVADILERDKLERVKQNHKIFYDINKVEPWIRWPFIPRKQSEKLLNNHSLITVLENPEKEFDVGTHTIFIKLPTVLEDLFDLPIFRQLVKMSRYQKAFKTKYDRDKNDISLSVTKKEEVHISYLSFLCMYDSIKSACSFRLARLLKHLSIAIILGSVLMVILCINNSWIVGCLNKAFVK</sequence>
<keyword evidence="1" id="KW-1133">Transmembrane helix</keyword>
<comment type="caution">
    <text evidence="2">The sequence shown here is derived from an EMBL/GenBank/DDBJ whole genome shotgun (WGS) entry which is preliminary data.</text>
</comment>
<dbReference type="Proteomes" id="UP000287872">
    <property type="component" value="Unassembled WGS sequence"/>
</dbReference>
<evidence type="ECO:0000313" key="2">
    <source>
        <dbReference type="EMBL" id="GCD12987.1"/>
    </source>
</evidence>
<name>A0A401UTX3_9CLOT</name>
<dbReference type="AlphaFoldDB" id="A0A401UTX3"/>
<organism evidence="2 3">
    <name type="scientific">Clostridium tagluense</name>
    <dbReference type="NCBI Taxonomy" id="360422"/>
    <lineage>
        <taxon>Bacteria</taxon>
        <taxon>Bacillati</taxon>
        <taxon>Bacillota</taxon>
        <taxon>Clostridia</taxon>
        <taxon>Eubacteriales</taxon>
        <taxon>Clostridiaceae</taxon>
        <taxon>Clostridium</taxon>
    </lineage>
</organism>
<gene>
    <name evidence="2" type="ORF">Ctaglu_46100</name>
</gene>
<evidence type="ECO:0000256" key="1">
    <source>
        <dbReference type="SAM" id="Phobius"/>
    </source>
</evidence>
<keyword evidence="1" id="KW-0472">Membrane</keyword>
<reference evidence="2 3" key="1">
    <citation type="submission" date="2018-11" db="EMBL/GenBank/DDBJ databases">
        <title>Genome sequencing and assembly of Clostridium tagluense strain A121.</title>
        <authorList>
            <person name="Murakami T."/>
            <person name="Segawa T."/>
            <person name="Shcherbakova V.A."/>
            <person name="Mori H."/>
            <person name="Yoshimura Y."/>
        </authorList>
    </citation>
    <scope>NUCLEOTIDE SEQUENCE [LARGE SCALE GENOMIC DNA]</scope>
    <source>
        <strain evidence="2 3">A121</strain>
    </source>
</reference>
<dbReference type="OrthoDB" id="9757939at2"/>
<keyword evidence="3" id="KW-1185">Reference proteome</keyword>
<protein>
    <submittedName>
        <fullName evidence="2">Uncharacterized protein</fullName>
    </submittedName>
</protein>
<proteinExistence type="predicted"/>
<feature type="transmembrane region" description="Helical" evidence="1">
    <location>
        <begin position="7"/>
        <end position="23"/>
    </location>
</feature>
<dbReference type="RefSeq" id="WP_125006120.1">
    <property type="nucleotide sequence ID" value="NZ_BHYK01000049.1"/>
</dbReference>
<feature type="transmembrane region" description="Helical" evidence="1">
    <location>
        <begin position="195"/>
        <end position="216"/>
    </location>
</feature>
<evidence type="ECO:0000313" key="3">
    <source>
        <dbReference type="Proteomes" id="UP000287872"/>
    </source>
</evidence>
<accession>A0A401UTX3</accession>
<dbReference type="EMBL" id="BHYK01000049">
    <property type="protein sequence ID" value="GCD12987.1"/>
    <property type="molecule type" value="Genomic_DNA"/>
</dbReference>
<keyword evidence="1" id="KW-0812">Transmembrane</keyword>